<reference evidence="1 2" key="1">
    <citation type="journal article" date="2016" name="Nat. Commun.">
        <title>Thousands of microbial genomes shed light on interconnected biogeochemical processes in an aquifer system.</title>
        <authorList>
            <person name="Anantharaman K."/>
            <person name="Brown C.T."/>
            <person name="Hug L.A."/>
            <person name="Sharon I."/>
            <person name="Castelle C.J."/>
            <person name="Probst A.J."/>
            <person name="Thomas B.C."/>
            <person name="Singh A."/>
            <person name="Wilkins M.J."/>
            <person name="Karaoz U."/>
            <person name="Brodie E.L."/>
            <person name="Williams K.H."/>
            <person name="Hubbard S.S."/>
            <person name="Banfield J.F."/>
        </authorList>
    </citation>
    <scope>NUCLEOTIDE SEQUENCE [LARGE SCALE GENOMIC DNA]</scope>
</reference>
<comment type="caution">
    <text evidence="1">The sequence shown here is derived from an EMBL/GenBank/DDBJ whole genome shotgun (WGS) entry which is preliminary data.</text>
</comment>
<organism evidence="1 2">
    <name type="scientific">Candidatus Curtissbacteria bacterium RBG_13_35_7</name>
    <dbReference type="NCBI Taxonomy" id="1797705"/>
    <lineage>
        <taxon>Bacteria</taxon>
        <taxon>Candidatus Curtissiibacteriota</taxon>
    </lineage>
</organism>
<evidence type="ECO:0000313" key="2">
    <source>
        <dbReference type="Proteomes" id="UP000176317"/>
    </source>
</evidence>
<name>A0A1F5G0R3_9BACT</name>
<dbReference type="AlphaFoldDB" id="A0A1F5G0R3"/>
<accession>A0A1F5G0R3</accession>
<dbReference type="EMBL" id="MFAT01000067">
    <property type="protein sequence ID" value="OGD85452.1"/>
    <property type="molecule type" value="Genomic_DNA"/>
</dbReference>
<sequence>MGSGETNRDYNGTTFVHLVMADIADPSVGKFYEGWLVKKEPTLDFISTGRLEKQEKEYTLLFTSETDYSDYPQVVITEETESLGLDNNPETHVLEGTF</sequence>
<protein>
    <recommendedName>
        <fullName evidence="3">Anti-sigma factor</fullName>
    </recommendedName>
</protein>
<evidence type="ECO:0000313" key="1">
    <source>
        <dbReference type="EMBL" id="OGD85452.1"/>
    </source>
</evidence>
<evidence type="ECO:0008006" key="3">
    <source>
        <dbReference type="Google" id="ProtNLM"/>
    </source>
</evidence>
<dbReference type="Proteomes" id="UP000176317">
    <property type="component" value="Unassembled WGS sequence"/>
</dbReference>
<proteinExistence type="predicted"/>
<gene>
    <name evidence="1" type="ORF">A2164_01070</name>
</gene>